<sequence length="244" mass="28277">MKKSNLLSIALALMYLSASAQTSLRQLKAEEDTLQAYFMKIVNAAYPVEKECIVEYGLKYNVPAAKANKQSYYVKERERRKVCYDYLYRDSILTRVRCKLEIDSIYRDSINTLLIPVKGNRISGDNISLALMLRKYLKLDAAQYDYLMDKALKLINTGIFGMTSSKWFFDEYNAYRGQYVKGNAVLISDADAFIRRIVNIENVDLNTAIKNNYSFLMFVRPLKNEACSFSLYGEDYLYVFNDSY</sequence>
<evidence type="ECO:0008006" key="4">
    <source>
        <dbReference type="Google" id="ProtNLM"/>
    </source>
</evidence>
<name>A0ABX2AJ84_9BACT</name>
<evidence type="ECO:0000313" key="3">
    <source>
        <dbReference type="Proteomes" id="UP000714420"/>
    </source>
</evidence>
<dbReference type="Proteomes" id="UP000714420">
    <property type="component" value="Unassembled WGS sequence"/>
</dbReference>
<keyword evidence="1" id="KW-0732">Signal</keyword>
<reference evidence="2 3" key="1">
    <citation type="submission" date="2020-05" db="EMBL/GenBank/DDBJ databases">
        <title>Distinct polysaccharide utilization as determinants for interspecies competition between intestinal Prevotella spp.</title>
        <authorList>
            <person name="Galvez E.J.C."/>
            <person name="Iljazovic A."/>
            <person name="Strowig T."/>
        </authorList>
    </citation>
    <scope>NUCLEOTIDE SEQUENCE [LARGE SCALE GENOMIC DNA]</scope>
    <source>
        <strain evidence="2 3">PMUR</strain>
    </source>
</reference>
<feature type="chain" id="PRO_5046561365" description="DUF4919 domain-containing protein" evidence="1">
    <location>
        <begin position="21"/>
        <end position="244"/>
    </location>
</feature>
<feature type="signal peptide" evidence="1">
    <location>
        <begin position="1"/>
        <end position="20"/>
    </location>
</feature>
<accession>A0ABX2AJ84</accession>
<comment type="caution">
    <text evidence="2">The sequence shown here is derived from an EMBL/GenBank/DDBJ whole genome shotgun (WGS) entry which is preliminary data.</text>
</comment>
<evidence type="ECO:0000313" key="2">
    <source>
        <dbReference type="EMBL" id="NPD91044.1"/>
    </source>
</evidence>
<organism evidence="2 3">
    <name type="scientific">Xylanibacter muris</name>
    <dbReference type="NCBI Taxonomy" id="2736290"/>
    <lineage>
        <taxon>Bacteria</taxon>
        <taxon>Pseudomonadati</taxon>
        <taxon>Bacteroidota</taxon>
        <taxon>Bacteroidia</taxon>
        <taxon>Bacteroidales</taxon>
        <taxon>Prevotellaceae</taxon>
        <taxon>Xylanibacter</taxon>
    </lineage>
</organism>
<evidence type="ECO:0000256" key="1">
    <source>
        <dbReference type="SAM" id="SignalP"/>
    </source>
</evidence>
<gene>
    <name evidence="2" type="ORF">HPS56_01480</name>
</gene>
<proteinExistence type="predicted"/>
<keyword evidence="3" id="KW-1185">Reference proteome</keyword>
<dbReference type="RefSeq" id="WP_172272736.1">
    <property type="nucleotide sequence ID" value="NZ_CASGMU010000001.1"/>
</dbReference>
<dbReference type="EMBL" id="JABKKF010000001">
    <property type="protein sequence ID" value="NPD91044.1"/>
    <property type="molecule type" value="Genomic_DNA"/>
</dbReference>
<protein>
    <recommendedName>
        <fullName evidence="4">DUF4919 domain-containing protein</fullName>
    </recommendedName>
</protein>